<accession>A0ABP5TCU3</accession>
<keyword evidence="3" id="KW-1185">Reference proteome</keyword>
<dbReference type="EMBL" id="BAAARV010000029">
    <property type="protein sequence ID" value="GAA2349762.1"/>
    <property type="molecule type" value="Genomic_DNA"/>
</dbReference>
<dbReference type="RefSeq" id="WP_344613851.1">
    <property type="nucleotide sequence ID" value="NZ_BAAARV010000029.1"/>
</dbReference>
<sequence>MLRWRAASPPAADAATGPGRAASNDGAARQFDVSICTVQRVRQTGQAGLRNSPATPVVCTAALTSSSNGHAPVLPATS</sequence>
<dbReference type="Proteomes" id="UP001501444">
    <property type="component" value="Unassembled WGS sequence"/>
</dbReference>
<evidence type="ECO:0000313" key="3">
    <source>
        <dbReference type="Proteomes" id="UP001501444"/>
    </source>
</evidence>
<gene>
    <name evidence="2" type="ORF">GCM10010170_038980</name>
</gene>
<feature type="compositionally biased region" description="Low complexity" evidence="1">
    <location>
        <begin position="1"/>
        <end position="23"/>
    </location>
</feature>
<name>A0ABP5TCU3_9ACTN</name>
<comment type="caution">
    <text evidence="2">The sequence shown here is derived from an EMBL/GenBank/DDBJ whole genome shotgun (WGS) entry which is preliminary data.</text>
</comment>
<reference evidence="3" key="1">
    <citation type="journal article" date="2019" name="Int. J. Syst. Evol. Microbiol.">
        <title>The Global Catalogue of Microorganisms (GCM) 10K type strain sequencing project: providing services to taxonomists for standard genome sequencing and annotation.</title>
        <authorList>
            <consortium name="The Broad Institute Genomics Platform"/>
            <consortium name="The Broad Institute Genome Sequencing Center for Infectious Disease"/>
            <person name="Wu L."/>
            <person name="Ma J."/>
        </authorList>
    </citation>
    <scope>NUCLEOTIDE SEQUENCE [LARGE SCALE GENOMIC DNA]</scope>
    <source>
        <strain evidence="3">JCM 3272</strain>
    </source>
</reference>
<feature type="region of interest" description="Disordered" evidence="1">
    <location>
        <begin position="1"/>
        <end position="26"/>
    </location>
</feature>
<protein>
    <submittedName>
        <fullName evidence="2">Uncharacterized protein</fullName>
    </submittedName>
</protein>
<organism evidence="2 3">
    <name type="scientific">Dactylosporangium salmoneum</name>
    <dbReference type="NCBI Taxonomy" id="53361"/>
    <lineage>
        <taxon>Bacteria</taxon>
        <taxon>Bacillati</taxon>
        <taxon>Actinomycetota</taxon>
        <taxon>Actinomycetes</taxon>
        <taxon>Micromonosporales</taxon>
        <taxon>Micromonosporaceae</taxon>
        <taxon>Dactylosporangium</taxon>
    </lineage>
</organism>
<evidence type="ECO:0000256" key="1">
    <source>
        <dbReference type="SAM" id="MobiDB-lite"/>
    </source>
</evidence>
<proteinExistence type="predicted"/>
<evidence type="ECO:0000313" key="2">
    <source>
        <dbReference type="EMBL" id="GAA2349762.1"/>
    </source>
</evidence>